<dbReference type="EMBL" id="AP018907">
    <property type="protein sequence ID" value="BBF92454.1"/>
    <property type="molecule type" value="Genomic_DNA"/>
</dbReference>
<gene>
    <name evidence="2" type="ORF">BLTE_11390</name>
</gene>
<accession>A0A348FYS1</accession>
<dbReference type="RefSeq" id="WP_126398349.1">
    <property type="nucleotide sequence ID" value="NZ_AP018907.1"/>
</dbReference>
<name>A0A348FYS1_9HYPH</name>
<dbReference type="Proteomes" id="UP000266934">
    <property type="component" value="Chromosome"/>
</dbReference>
<organism evidence="2 3">
    <name type="scientific">Blastochloris tepida</name>
    <dbReference type="NCBI Taxonomy" id="2233851"/>
    <lineage>
        <taxon>Bacteria</taxon>
        <taxon>Pseudomonadati</taxon>
        <taxon>Pseudomonadota</taxon>
        <taxon>Alphaproteobacteria</taxon>
        <taxon>Hyphomicrobiales</taxon>
        <taxon>Blastochloridaceae</taxon>
        <taxon>Blastochloris</taxon>
    </lineage>
</organism>
<keyword evidence="3" id="KW-1185">Reference proteome</keyword>
<evidence type="ECO:0000313" key="2">
    <source>
        <dbReference type="EMBL" id="BBF92454.1"/>
    </source>
</evidence>
<sequence>MPELQIRVGEMLAVEHVAGGEHLLDLKTTKALTPGLPIPAGRTVTLAERIRLEGAEGNVPARSPSRAPSAAPGLVPRFINRDGHMLEPARLGPPSRLIPADGNAGPADGKTHSHVSFAQHLATSVASALPPEPAKKAPSLKERIAAEGVAAQMEKRPAR</sequence>
<feature type="compositionally biased region" description="Low complexity" evidence="1">
    <location>
        <begin position="60"/>
        <end position="72"/>
    </location>
</feature>
<dbReference type="KEGG" id="blag:BLTE_11390"/>
<feature type="region of interest" description="Disordered" evidence="1">
    <location>
        <begin position="55"/>
        <end position="112"/>
    </location>
</feature>
<evidence type="ECO:0000313" key="3">
    <source>
        <dbReference type="Proteomes" id="UP000266934"/>
    </source>
</evidence>
<reference evidence="2 3" key="1">
    <citation type="submission" date="2018-08" db="EMBL/GenBank/DDBJ databases">
        <title>Complete genome sequencing of Blastochloris tepida GI.</title>
        <authorList>
            <person name="Tsukatani Y."/>
            <person name="Mori H."/>
        </authorList>
    </citation>
    <scope>NUCLEOTIDE SEQUENCE [LARGE SCALE GENOMIC DNA]</scope>
    <source>
        <strain evidence="2 3">GI</strain>
    </source>
</reference>
<protein>
    <submittedName>
        <fullName evidence="2">Uncharacterized protein</fullName>
    </submittedName>
</protein>
<evidence type="ECO:0000256" key="1">
    <source>
        <dbReference type="SAM" id="MobiDB-lite"/>
    </source>
</evidence>
<dbReference type="AlphaFoldDB" id="A0A348FYS1"/>
<proteinExistence type="predicted"/>